<gene>
    <name evidence="2" type="ORF">TIFTF001_022689</name>
</gene>
<protein>
    <submittedName>
        <fullName evidence="2">Uncharacterized protein</fullName>
    </submittedName>
</protein>
<evidence type="ECO:0000313" key="3">
    <source>
        <dbReference type="Proteomes" id="UP001187192"/>
    </source>
</evidence>
<dbReference type="AlphaFoldDB" id="A0AA88AZM7"/>
<keyword evidence="3" id="KW-1185">Reference proteome</keyword>
<evidence type="ECO:0000313" key="2">
    <source>
        <dbReference type="EMBL" id="GMN53556.1"/>
    </source>
</evidence>
<proteinExistence type="predicted"/>
<name>A0AA88AZM7_FICCA</name>
<comment type="caution">
    <text evidence="2">The sequence shown here is derived from an EMBL/GenBank/DDBJ whole genome shotgun (WGS) entry which is preliminary data.</text>
</comment>
<sequence>MRARRTAVAHIHRRHRPVRELAALCRFSATQREPPTAHREISPTVNQLNTSVNQPVHGVLDSHSREPPTGDGFSPPMRRLRLTEKQADAAKTNQCAEILEFLAEILEFVAAKPTKPTICHLRRPALLRWPGR</sequence>
<organism evidence="2 3">
    <name type="scientific">Ficus carica</name>
    <name type="common">Common fig</name>
    <dbReference type="NCBI Taxonomy" id="3494"/>
    <lineage>
        <taxon>Eukaryota</taxon>
        <taxon>Viridiplantae</taxon>
        <taxon>Streptophyta</taxon>
        <taxon>Embryophyta</taxon>
        <taxon>Tracheophyta</taxon>
        <taxon>Spermatophyta</taxon>
        <taxon>Magnoliopsida</taxon>
        <taxon>eudicotyledons</taxon>
        <taxon>Gunneridae</taxon>
        <taxon>Pentapetalae</taxon>
        <taxon>rosids</taxon>
        <taxon>fabids</taxon>
        <taxon>Rosales</taxon>
        <taxon>Moraceae</taxon>
        <taxon>Ficeae</taxon>
        <taxon>Ficus</taxon>
    </lineage>
</organism>
<accession>A0AA88AZM7</accession>
<feature type="region of interest" description="Disordered" evidence="1">
    <location>
        <begin position="57"/>
        <end position="77"/>
    </location>
</feature>
<reference evidence="2" key="1">
    <citation type="submission" date="2023-07" db="EMBL/GenBank/DDBJ databases">
        <title>draft genome sequence of fig (Ficus carica).</title>
        <authorList>
            <person name="Takahashi T."/>
            <person name="Nishimura K."/>
        </authorList>
    </citation>
    <scope>NUCLEOTIDE SEQUENCE</scope>
</reference>
<evidence type="ECO:0000256" key="1">
    <source>
        <dbReference type="SAM" id="MobiDB-lite"/>
    </source>
</evidence>
<dbReference type="Proteomes" id="UP001187192">
    <property type="component" value="Unassembled WGS sequence"/>
</dbReference>
<dbReference type="EMBL" id="BTGU01000047">
    <property type="protein sequence ID" value="GMN53556.1"/>
    <property type="molecule type" value="Genomic_DNA"/>
</dbReference>